<protein>
    <recommendedName>
        <fullName evidence="3">Leucine-rich melanocyte differentiation-associated protein</fullName>
    </recommendedName>
</protein>
<dbReference type="SUPFAM" id="SSF52058">
    <property type="entry name" value="L domain-like"/>
    <property type="match status" value="1"/>
</dbReference>
<sequence>MGSKFRNKKPRKVFIYCMVLETRQKSRTQRSQLINEIEFDSDKRFEKLCYCGQGCTRIPEALAKLYGHKVQSLDLSYNELLTLKGLGAFTDLRELVLDNNEIRDSLVVPDLPKLHTLSLNKNQICNLESFLLQVKEKLPMLSYLSLLGNQACPNQLSNQENDDEDYQRYRYFVLHHLPNLKFLDSNRVTNQERTEAKRRGKFMNVVTPASFLEGSLDVNVNVNQMNLSGRLKYTPLPRAMRNPEDYKGAYGKCRYRYSGKHSEGNRFISNSDL</sequence>
<dbReference type="FunFam" id="3.80.10.10:FF:000793">
    <property type="entry name" value="Leucine rich melanocyte differentiation associated"/>
    <property type="match status" value="1"/>
</dbReference>
<dbReference type="Gene3D" id="3.80.10.10">
    <property type="entry name" value="Ribonuclease Inhibitor"/>
    <property type="match status" value="1"/>
</dbReference>
<evidence type="ECO:0008006" key="3">
    <source>
        <dbReference type="Google" id="ProtNLM"/>
    </source>
</evidence>
<dbReference type="OrthoDB" id="272149at2759"/>
<reference evidence="1" key="1">
    <citation type="submission" date="2022-01" db="EMBL/GenBank/DDBJ databases">
        <authorList>
            <person name="King R."/>
        </authorList>
    </citation>
    <scope>NUCLEOTIDE SEQUENCE</scope>
</reference>
<proteinExistence type="predicted"/>
<dbReference type="PROSITE" id="PS51450">
    <property type="entry name" value="LRR"/>
    <property type="match status" value="1"/>
</dbReference>
<organism evidence="1 2">
    <name type="scientific">Ceutorhynchus assimilis</name>
    <name type="common">cabbage seed weevil</name>
    <dbReference type="NCBI Taxonomy" id="467358"/>
    <lineage>
        <taxon>Eukaryota</taxon>
        <taxon>Metazoa</taxon>
        <taxon>Ecdysozoa</taxon>
        <taxon>Arthropoda</taxon>
        <taxon>Hexapoda</taxon>
        <taxon>Insecta</taxon>
        <taxon>Pterygota</taxon>
        <taxon>Neoptera</taxon>
        <taxon>Endopterygota</taxon>
        <taxon>Coleoptera</taxon>
        <taxon>Polyphaga</taxon>
        <taxon>Cucujiformia</taxon>
        <taxon>Curculionidae</taxon>
        <taxon>Ceutorhynchinae</taxon>
        <taxon>Ceutorhynchus</taxon>
    </lineage>
</organism>
<evidence type="ECO:0000313" key="1">
    <source>
        <dbReference type="EMBL" id="CAG9772866.1"/>
    </source>
</evidence>
<dbReference type="PANTHER" id="PTHR46282">
    <property type="entry name" value="LEUCINE-RICH MELANOCYTE DIFFERENTIATION-ASSOCIATED PROTEIN"/>
    <property type="match status" value="1"/>
</dbReference>
<dbReference type="InterPro" id="IPR043313">
    <property type="entry name" value="LRMDA"/>
</dbReference>
<gene>
    <name evidence="1" type="ORF">CEUTPL_LOCUS13268</name>
</gene>
<evidence type="ECO:0000313" key="2">
    <source>
        <dbReference type="Proteomes" id="UP001152799"/>
    </source>
</evidence>
<dbReference type="InterPro" id="IPR032675">
    <property type="entry name" value="LRR_dom_sf"/>
</dbReference>
<accession>A0A9N9MWF5</accession>
<dbReference type="AlphaFoldDB" id="A0A9N9MWF5"/>
<keyword evidence="2" id="KW-1185">Reference proteome</keyword>
<dbReference type="Pfam" id="PF14580">
    <property type="entry name" value="LRR_9"/>
    <property type="match status" value="1"/>
</dbReference>
<name>A0A9N9MWF5_9CUCU</name>
<dbReference type="EMBL" id="OU892284">
    <property type="protein sequence ID" value="CAG9772866.1"/>
    <property type="molecule type" value="Genomic_DNA"/>
</dbReference>
<dbReference type="PANTHER" id="PTHR46282:SF2">
    <property type="entry name" value="LEUCINE-RICH MELANOCYTE DIFFERENTIATION-ASSOCIATED PROTEIN"/>
    <property type="match status" value="1"/>
</dbReference>
<dbReference type="InterPro" id="IPR001611">
    <property type="entry name" value="Leu-rich_rpt"/>
</dbReference>
<dbReference type="Proteomes" id="UP001152799">
    <property type="component" value="Chromosome 8"/>
</dbReference>